<gene>
    <name evidence="2" type="ORF">Salat_0697800</name>
</gene>
<dbReference type="Proteomes" id="UP001293254">
    <property type="component" value="Unassembled WGS sequence"/>
</dbReference>
<proteinExistence type="predicted"/>
<dbReference type="GO" id="GO:0000166">
    <property type="term" value="F:nucleotide binding"/>
    <property type="evidence" value="ECO:0007669"/>
    <property type="project" value="InterPro"/>
</dbReference>
<protein>
    <submittedName>
        <fullName evidence="2">Adenylosuccinate synthetase, chloroplastic</fullName>
    </submittedName>
</protein>
<comment type="caution">
    <text evidence="2">The sequence shown here is derived from an EMBL/GenBank/DDBJ whole genome shotgun (WGS) entry which is preliminary data.</text>
</comment>
<evidence type="ECO:0000256" key="1">
    <source>
        <dbReference type="SAM" id="MobiDB-lite"/>
    </source>
</evidence>
<accession>A0AAE1YRT8</accession>
<reference evidence="2" key="2">
    <citation type="journal article" date="2024" name="Plant">
        <title>Genomic evolution and insights into agronomic trait innovations of Sesamum species.</title>
        <authorList>
            <person name="Miao H."/>
            <person name="Wang L."/>
            <person name="Qu L."/>
            <person name="Liu H."/>
            <person name="Sun Y."/>
            <person name="Le M."/>
            <person name="Wang Q."/>
            <person name="Wei S."/>
            <person name="Zheng Y."/>
            <person name="Lin W."/>
            <person name="Duan Y."/>
            <person name="Cao H."/>
            <person name="Xiong S."/>
            <person name="Wang X."/>
            <person name="Wei L."/>
            <person name="Li C."/>
            <person name="Ma Q."/>
            <person name="Ju M."/>
            <person name="Zhao R."/>
            <person name="Li G."/>
            <person name="Mu C."/>
            <person name="Tian Q."/>
            <person name="Mei H."/>
            <person name="Zhang T."/>
            <person name="Gao T."/>
            <person name="Zhang H."/>
        </authorList>
    </citation>
    <scope>NUCLEOTIDE SEQUENCE</scope>
    <source>
        <strain evidence="2">3651</strain>
    </source>
</reference>
<dbReference type="AlphaFoldDB" id="A0AAE1YRT8"/>
<dbReference type="EMBL" id="JACGWO010000002">
    <property type="protein sequence ID" value="KAK4435344.1"/>
    <property type="molecule type" value="Genomic_DNA"/>
</dbReference>
<name>A0AAE1YRT8_9LAMI</name>
<dbReference type="Gene3D" id="1.10.300.10">
    <property type="entry name" value="Adenylosuccinate Synthetase, subunit A, domain 2"/>
    <property type="match status" value="1"/>
</dbReference>
<dbReference type="InterPro" id="IPR042110">
    <property type="entry name" value="Adenylosuccinate_synth_dom2"/>
</dbReference>
<feature type="region of interest" description="Disordered" evidence="1">
    <location>
        <begin position="1"/>
        <end position="33"/>
    </location>
</feature>
<evidence type="ECO:0000313" key="3">
    <source>
        <dbReference type="Proteomes" id="UP001293254"/>
    </source>
</evidence>
<reference evidence="2" key="1">
    <citation type="submission" date="2020-06" db="EMBL/GenBank/DDBJ databases">
        <authorList>
            <person name="Li T."/>
            <person name="Hu X."/>
            <person name="Zhang T."/>
            <person name="Song X."/>
            <person name="Zhang H."/>
            <person name="Dai N."/>
            <person name="Sheng W."/>
            <person name="Hou X."/>
            <person name="Wei L."/>
        </authorList>
    </citation>
    <scope>NUCLEOTIDE SEQUENCE</scope>
    <source>
        <strain evidence="2">3651</strain>
        <tissue evidence="2">Leaf</tissue>
    </source>
</reference>
<sequence length="382" mass="41854">MGGKGGKKKGPNVAAGAQPRVSMTLREESTGKKQGNVNAKTMCKLDHMKNLAVWVAAEASISSLGAFFGERLAAASEALGIRADPSLFVCERCESILQPGDNCTVRIEKNMSKTRRRRKKSSLTTQNNVVYRCHFCSHRNVMRGTPKGYVKEICPPQAKPPVKIMPAISAVEIRASLATATKSVAKVNKVDTVALPTIDEQNLETSNPATPLPTTVLSLLDSKRRKRTRSCAKKAAQPETIPTAADEEKSIHASSKRRKKSWTSLKEIAQSSEHDVSKKLTNLTIPFLIIECRHNLCNWYWIGVVVHLPQLFEEIDELEARGVSCKGRILVSACAHLLFDYNQVVDGLREAELAKLDLGTTRTGVGPCLSSTVAQNGWHKSE</sequence>
<dbReference type="InterPro" id="IPR001114">
    <property type="entry name" value="Adenylosuccinate_synthetase"/>
</dbReference>
<dbReference type="Gene3D" id="6.20.50.20">
    <property type="match status" value="1"/>
</dbReference>
<feature type="compositionally biased region" description="Basic residues" evidence="1">
    <location>
        <begin position="1"/>
        <end position="10"/>
    </location>
</feature>
<evidence type="ECO:0000313" key="2">
    <source>
        <dbReference type="EMBL" id="KAK4435344.1"/>
    </source>
</evidence>
<dbReference type="InterPro" id="IPR007175">
    <property type="entry name" value="Rpr2/Snm1/Rpp21"/>
</dbReference>
<dbReference type="PANTHER" id="PTHR36072">
    <property type="entry name" value="OS01G0541600 PROTEIN"/>
    <property type="match status" value="1"/>
</dbReference>
<dbReference type="PANTHER" id="PTHR36072:SF2">
    <property type="entry name" value="OS01G0531000 PROTEIN"/>
    <property type="match status" value="1"/>
</dbReference>
<feature type="region of interest" description="Disordered" evidence="1">
    <location>
        <begin position="228"/>
        <end position="253"/>
    </location>
</feature>
<dbReference type="GO" id="GO:0006164">
    <property type="term" value="P:purine nucleotide biosynthetic process"/>
    <property type="evidence" value="ECO:0007669"/>
    <property type="project" value="InterPro"/>
</dbReference>
<organism evidence="2 3">
    <name type="scientific">Sesamum alatum</name>
    <dbReference type="NCBI Taxonomy" id="300844"/>
    <lineage>
        <taxon>Eukaryota</taxon>
        <taxon>Viridiplantae</taxon>
        <taxon>Streptophyta</taxon>
        <taxon>Embryophyta</taxon>
        <taxon>Tracheophyta</taxon>
        <taxon>Spermatophyta</taxon>
        <taxon>Magnoliopsida</taxon>
        <taxon>eudicotyledons</taxon>
        <taxon>Gunneridae</taxon>
        <taxon>Pentapetalae</taxon>
        <taxon>asterids</taxon>
        <taxon>lamiids</taxon>
        <taxon>Lamiales</taxon>
        <taxon>Pedaliaceae</taxon>
        <taxon>Sesamum</taxon>
    </lineage>
</organism>
<dbReference type="Pfam" id="PF04032">
    <property type="entry name" value="Rpr2"/>
    <property type="match status" value="1"/>
</dbReference>
<dbReference type="GO" id="GO:0004019">
    <property type="term" value="F:adenylosuccinate synthase activity"/>
    <property type="evidence" value="ECO:0007669"/>
    <property type="project" value="InterPro"/>
</dbReference>
<dbReference type="InterPro" id="IPR027417">
    <property type="entry name" value="P-loop_NTPase"/>
</dbReference>
<keyword evidence="3" id="KW-1185">Reference proteome</keyword>
<dbReference type="Pfam" id="PF00709">
    <property type="entry name" value="Adenylsucc_synt"/>
    <property type="match status" value="1"/>
</dbReference>
<dbReference type="SUPFAM" id="SSF52540">
    <property type="entry name" value="P-loop containing nucleoside triphosphate hydrolases"/>
    <property type="match status" value="1"/>
</dbReference>
<dbReference type="GO" id="GO:0006396">
    <property type="term" value="P:RNA processing"/>
    <property type="evidence" value="ECO:0007669"/>
    <property type="project" value="InterPro"/>
</dbReference>